<proteinExistence type="predicted"/>
<evidence type="ECO:0000313" key="2">
    <source>
        <dbReference type="EMBL" id="SUZ57972.1"/>
    </source>
</evidence>
<protein>
    <submittedName>
        <fullName evidence="2">Uncharacterized protein</fullName>
    </submittedName>
</protein>
<gene>
    <name evidence="2" type="ORF">METZ01_LOCUS10826</name>
</gene>
<accession>A0A381NTQ3</accession>
<organism evidence="2">
    <name type="scientific">marine metagenome</name>
    <dbReference type="NCBI Taxonomy" id="408172"/>
    <lineage>
        <taxon>unclassified sequences</taxon>
        <taxon>metagenomes</taxon>
        <taxon>ecological metagenomes</taxon>
    </lineage>
</organism>
<feature type="region of interest" description="Disordered" evidence="1">
    <location>
        <begin position="32"/>
        <end position="54"/>
    </location>
</feature>
<name>A0A381NTQ3_9ZZZZ</name>
<reference evidence="2" key="1">
    <citation type="submission" date="2018-05" db="EMBL/GenBank/DDBJ databases">
        <authorList>
            <person name="Lanie J.A."/>
            <person name="Ng W.-L."/>
            <person name="Kazmierczak K.M."/>
            <person name="Andrzejewski T.M."/>
            <person name="Davidsen T.M."/>
            <person name="Wayne K.J."/>
            <person name="Tettelin H."/>
            <person name="Glass J.I."/>
            <person name="Rusch D."/>
            <person name="Podicherti R."/>
            <person name="Tsui H.-C.T."/>
            <person name="Winkler M.E."/>
        </authorList>
    </citation>
    <scope>NUCLEOTIDE SEQUENCE</scope>
</reference>
<dbReference type="EMBL" id="UINC01000590">
    <property type="protein sequence ID" value="SUZ57972.1"/>
    <property type="molecule type" value="Genomic_DNA"/>
</dbReference>
<sequence>MKNIIKIAVSIFVIGIIINPLVPLHSEEDQLFGGKKDKKSESSEEGEEQQLINESTPIKELPKVSLPISRNKIESVIPVKRLPDGWVFRDELLAPWATSLPAVLTIVPDTTVEVVYTDESRTTKDGIVLPIKRATVEFNYVTRLTIERITLGFVNIDYVYSTTNNSDSHYILESVVKKIKLKDTGFPQLTAEDVIKHKVLMEYGTPTEYDGVWHNYGDENSIFRVRKLDERNVKVEVDGLQIADKLNKAIEDVYSQQGIEYKKRIMMDGIDL</sequence>
<evidence type="ECO:0000256" key="1">
    <source>
        <dbReference type="SAM" id="MobiDB-lite"/>
    </source>
</evidence>
<dbReference type="AlphaFoldDB" id="A0A381NTQ3"/>